<keyword evidence="1" id="KW-0472">Membrane</keyword>
<sequence>MSSPYQNNQYHDQHVNVPGEWSSGLCDCFSDVPNCCLTYWCPCITFGQIAEIVDQGSTSCGPIEALYTFISVITGCACIYSGFYRTKMRKQCNLPESPCGDCLAHFCCDTCALCQEHRELKNRGFDMSIGWQGNMEKQARGVAIAPVSHQGGMQR</sequence>
<dbReference type="Proteomes" id="UP001161247">
    <property type="component" value="Chromosome 9"/>
</dbReference>
<feature type="transmembrane region" description="Helical" evidence="1">
    <location>
        <begin position="65"/>
        <end position="84"/>
    </location>
</feature>
<dbReference type="EMBL" id="OX459126">
    <property type="protein sequence ID" value="CAI9118129.1"/>
    <property type="molecule type" value="Genomic_DNA"/>
</dbReference>
<protein>
    <submittedName>
        <fullName evidence="2">OLC1v1019653C1</fullName>
    </submittedName>
</protein>
<evidence type="ECO:0000313" key="2">
    <source>
        <dbReference type="EMBL" id="CAI9118129.1"/>
    </source>
</evidence>
<organism evidence="2 3">
    <name type="scientific">Oldenlandia corymbosa var. corymbosa</name>
    <dbReference type="NCBI Taxonomy" id="529605"/>
    <lineage>
        <taxon>Eukaryota</taxon>
        <taxon>Viridiplantae</taxon>
        <taxon>Streptophyta</taxon>
        <taxon>Embryophyta</taxon>
        <taxon>Tracheophyta</taxon>
        <taxon>Spermatophyta</taxon>
        <taxon>Magnoliopsida</taxon>
        <taxon>eudicotyledons</taxon>
        <taxon>Gunneridae</taxon>
        <taxon>Pentapetalae</taxon>
        <taxon>asterids</taxon>
        <taxon>lamiids</taxon>
        <taxon>Gentianales</taxon>
        <taxon>Rubiaceae</taxon>
        <taxon>Rubioideae</taxon>
        <taxon>Spermacoceae</taxon>
        <taxon>Hedyotis-Oldenlandia complex</taxon>
        <taxon>Oldenlandia</taxon>
    </lineage>
</organism>
<dbReference type="Pfam" id="PF04749">
    <property type="entry name" value="PLAC8"/>
    <property type="match status" value="1"/>
</dbReference>
<evidence type="ECO:0000313" key="3">
    <source>
        <dbReference type="Proteomes" id="UP001161247"/>
    </source>
</evidence>
<accession>A0AAV1EEL7</accession>
<proteinExistence type="predicted"/>
<keyword evidence="1" id="KW-1133">Transmembrane helix</keyword>
<evidence type="ECO:0000256" key="1">
    <source>
        <dbReference type="SAM" id="Phobius"/>
    </source>
</evidence>
<gene>
    <name evidence="2" type="ORF">OLC1_LOCUS24075</name>
</gene>
<dbReference type="PANTHER" id="PTHR15907">
    <property type="entry name" value="DUF614 FAMILY PROTEIN-RELATED"/>
    <property type="match status" value="1"/>
</dbReference>
<dbReference type="NCBIfam" id="TIGR01571">
    <property type="entry name" value="A_thal_Cys_rich"/>
    <property type="match status" value="1"/>
</dbReference>
<keyword evidence="3" id="KW-1185">Reference proteome</keyword>
<reference evidence="2" key="1">
    <citation type="submission" date="2023-03" db="EMBL/GenBank/DDBJ databases">
        <authorList>
            <person name="Julca I."/>
        </authorList>
    </citation>
    <scope>NUCLEOTIDE SEQUENCE</scope>
</reference>
<keyword evidence="1" id="KW-0812">Transmembrane</keyword>
<dbReference type="InterPro" id="IPR006461">
    <property type="entry name" value="PLAC_motif_containing"/>
</dbReference>
<dbReference type="AlphaFoldDB" id="A0AAV1EEL7"/>
<name>A0AAV1EEL7_OLDCO</name>